<keyword evidence="1" id="KW-0175">Coiled coil</keyword>
<gene>
    <name evidence="3" type="primary">Aste57867_3976</name>
    <name evidence="2" type="ORF">As57867_003965</name>
    <name evidence="3" type="ORF">ASTE57867_3976</name>
</gene>
<dbReference type="AlphaFoldDB" id="A0A485KG27"/>
<reference evidence="2" key="2">
    <citation type="submission" date="2019-06" db="EMBL/GenBank/DDBJ databases">
        <title>Genomics analysis of Aphanomyces spp. identifies a new class of oomycete effector associated with host adaptation.</title>
        <authorList>
            <person name="Gaulin E."/>
        </authorList>
    </citation>
    <scope>NUCLEOTIDE SEQUENCE</scope>
    <source>
        <strain evidence="2">CBS 578.67</strain>
    </source>
</reference>
<evidence type="ECO:0000313" key="4">
    <source>
        <dbReference type="Proteomes" id="UP000332933"/>
    </source>
</evidence>
<dbReference type="Proteomes" id="UP000332933">
    <property type="component" value="Unassembled WGS sequence"/>
</dbReference>
<organism evidence="3 4">
    <name type="scientific">Aphanomyces stellatus</name>
    <dbReference type="NCBI Taxonomy" id="120398"/>
    <lineage>
        <taxon>Eukaryota</taxon>
        <taxon>Sar</taxon>
        <taxon>Stramenopiles</taxon>
        <taxon>Oomycota</taxon>
        <taxon>Saprolegniomycetes</taxon>
        <taxon>Saprolegniales</taxon>
        <taxon>Verrucalvaceae</taxon>
        <taxon>Aphanomyces</taxon>
    </lineage>
</organism>
<evidence type="ECO:0000313" key="3">
    <source>
        <dbReference type="EMBL" id="VFT81113.1"/>
    </source>
</evidence>
<reference evidence="3 4" key="1">
    <citation type="submission" date="2019-03" db="EMBL/GenBank/DDBJ databases">
        <authorList>
            <person name="Gaulin E."/>
            <person name="Dumas B."/>
        </authorList>
    </citation>
    <scope>NUCLEOTIDE SEQUENCE [LARGE SCALE GENOMIC DNA]</scope>
    <source>
        <strain evidence="3">CBS 568.67</strain>
    </source>
</reference>
<proteinExistence type="predicted"/>
<dbReference type="OrthoDB" id="65419at2759"/>
<evidence type="ECO:0000256" key="1">
    <source>
        <dbReference type="SAM" id="Coils"/>
    </source>
</evidence>
<dbReference type="EMBL" id="CAADRA010000845">
    <property type="protein sequence ID" value="VFT81113.1"/>
    <property type="molecule type" value="Genomic_DNA"/>
</dbReference>
<accession>A0A485KG27</accession>
<keyword evidence="4" id="KW-1185">Reference proteome</keyword>
<name>A0A485KG27_9STRA</name>
<evidence type="ECO:0000313" key="2">
    <source>
        <dbReference type="EMBL" id="KAF0714261.1"/>
    </source>
</evidence>
<dbReference type="EMBL" id="VJMH01000845">
    <property type="protein sequence ID" value="KAF0714261.1"/>
    <property type="molecule type" value="Genomic_DNA"/>
</dbReference>
<protein>
    <submittedName>
        <fullName evidence="3">Aste57867_3976 protein</fullName>
    </submittedName>
</protein>
<sequence length="258" mass="30562">MVRPPRLSLLQRFFYVAQTSYRRMDSWLEKNMVGLPNPPMTEEEIQEKEREKIVDLWTLTLADHVRFAREAFVEWKQSFREDYKFRDAGEERAEKIKKMVQEQQEKMDEHVRVHHPELNQEIHTWKSEIKKGVQDTTVHLKTQVDDIKTQAKDIDVDRIPEHIADAVNAMKDRPVADVKKDFEEWALDKLMVGRMTMMAFVEGYKEGKTEEMARETPLLKELAERATERHKDFLLAKRDELVQKVVDFDAKIKSPPPT</sequence>
<feature type="coiled-coil region" evidence="1">
    <location>
        <begin position="86"/>
        <end position="113"/>
    </location>
</feature>